<dbReference type="EMBL" id="CAXAMN010013603">
    <property type="protein sequence ID" value="CAK9041302.1"/>
    <property type="molecule type" value="Genomic_DNA"/>
</dbReference>
<accession>A0ABP0LSI4</accession>
<proteinExistence type="predicted"/>
<dbReference type="InterPro" id="IPR002052">
    <property type="entry name" value="DNA_methylase_N6_adenine_CS"/>
</dbReference>
<dbReference type="CDD" id="cd10527">
    <property type="entry name" value="SET_LSMT"/>
    <property type="match status" value="1"/>
</dbReference>
<dbReference type="SUPFAM" id="SSF53335">
    <property type="entry name" value="S-adenosyl-L-methionine-dependent methyltransferases"/>
    <property type="match status" value="1"/>
</dbReference>
<dbReference type="InterPro" id="IPR007848">
    <property type="entry name" value="Small_mtfrase_dom"/>
</dbReference>
<dbReference type="InterPro" id="IPR046341">
    <property type="entry name" value="SET_dom_sf"/>
</dbReference>
<gene>
    <name evidence="2" type="ORF">CCMP2556_LOCUS22158</name>
</gene>
<evidence type="ECO:0000313" key="2">
    <source>
        <dbReference type="EMBL" id="CAK9041302.1"/>
    </source>
</evidence>
<dbReference type="SUPFAM" id="SSF82199">
    <property type="entry name" value="SET domain"/>
    <property type="match status" value="1"/>
</dbReference>
<dbReference type="Proteomes" id="UP001642484">
    <property type="component" value="Unassembled WGS sequence"/>
</dbReference>
<comment type="caution">
    <text evidence="2">The sequence shown here is derived from an EMBL/GenBank/DDBJ whole genome shotgun (WGS) entry which is preliminary data.</text>
</comment>
<dbReference type="PROSITE" id="PS00092">
    <property type="entry name" value="N6_MTASE"/>
    <property type="match status" value="1"/>
</dbReference>
<dbReference type="CDD" id="cd02440">
    <property type="entry name" value="AdoMet_MTases"/>
    <property type="match status" value="1"/>
</dbReference>
<evidence type="ECO:0000313" key="3">
    <source>
        <dbReference type="Proteomes" id="UP001642484"/>
    </source>
</evidence>
<feature type="domain" description="Methyltransferase small" evidence="1">
    <location>
        <begin position="730"/>
        <end position="825"/>
    </location>
</feature>
<dbReference type="PANTHER" id="PTHR18895">
    <property type="entry name" value="HEMK METHYLTRANSFERASE"/>
    <property type="match status" value="1"/>
</dbReference>
<dbReference type="PANTHER" id="PTHR18895:SF74">
    <property type="entry name" value="MTRF1L RELEASE FACTOR GLUTAMINE METHYLTRANSFERASE"/>
    <property type="match status" value="1"/>
</dbReference>
<dbReference type="InterPro" id="IPR050320">
    <property type="entry name" value="N5-glutamine_MTase"/>
</dbReference>
<dbReference type="Pfam" id="PF05175">
    <property type="entry name" value="MTS"/>
    <property type="match status" value="1"/>
</dbReference>
<dbReference type="Gene3D" id="3.90.1410.10">
    <property type="entry name" value="set domain protein methyltransferase, domain 1"/>
    <property type="match status" value="1"/>
</dbReference>
<dbReference type="Gene3D" id="3.40.50.150">
    <property type="entry name" value="Vaccinia Virus protein VP39"/>
    <property type="match status" value="1"/>
</dbReference>
<dbReference type="InterPro" id="IPR029063">
    <property type="entry name" value="SAM-dependent_MTases_sf"/>
</dbReference>
<evidence type="ECO:0000259" key="1">
    <source>
        <dbReference type="Pfam" id="PF05175"/>
    </source>
</evidence>
<name>A0ABP0LSI4_9DINO</name>
<sequence length="977" mass="106549">MEDVFDGALLNHLAFRQQCFVADKQLVQGEPLLAVPLSKCWTAKTARSCAKLSELLDADSPDSTWLALHVLLVAQNQADPKLQEQLQLLNSTVTGLLQWEETELSLLHGSRWSHVAQQGREEIHSELGELCGVVGEEKLRELGVTPQGYLWAQAALQQCLLRFLGDDGNCVEIFMPFLTLLEPDASYELPQTAADCARLEFLDGQEPLLVFYAPIGFDAGAQVCVCHGGLAGGSGRLLMERGRVWVGNPWEYVEFALTLPVSAEKIAEASQKVAALALPAPKAGEFLAPELLEGWEPAQLEEDQLQLNIRVSQQRPFPWPELELLQVVLGDANRARQVLRHGLLSIQKGCGGYGASAPFATSCSVAQQRREAARLLMEEEKRLVGLGLEVLEAPPVETVQADFPETALQRLQGCVASLTRLSACFKNPAEEDKASKLLELNALRACLAGLPDNPESAPTIPLVHTADPLLRAYGEATTAILGARLAACEWEISSLADGTQPILLAGVLGEAAALQIKMLNFEDAYGKLSLCLRLKPSDVATRLKLDCALALACRRELCCLSEGISWDDLADAGKLLKERLEHYGYTAANLPQAAGVPSVLHLVSNRADALEATLKEKADMPLKELIRLFLLRRVLPLEQSIELLGAVVISTLLRLRALCCLESDFHLVNPEDAVKVIEELEGKTGEKRGFKIFSAVAWWPVEDLLIATDYGDTQHAAGEFEPVMYLSLDSYALISACPRDAVENVLDMCCGSGVQGLVALRHYARQATFLDVNPRALAFSRFNAALNGLHERCSFVEGSVHEDFLRHMGAKKFEVILANPPFVPNPDGTASAAGPLYSGGGHDGEEVHKISLQKGLTLLAAGGRFCSVAEVPNPESFPERVKEWVYQAGQPTGSIQIFTGKTIAAEEYWKAATQERSALEWNRYLSGLRRLGVSRVAEALVFLLQDGSPLSVDVITRSALWQDSEYLQTHVAHCMAS</sequence>
<keyword evidence="3" id="KW-1185">Reference proteome</keyword>
<reference evidence="2 3" key="1">
    <citation type="submission" date="2024-02" db="EMBL/GenBank/DDBJ databases">
        <authorList>
            <person name="Chen Y."/>
            <person name="Shah S."/>
            <person name="Dougan E. K."/>
            <person name="Thang M."/>
            <person name="Chan C."/>
        </authorList>
    </citation>
    <scope>NUCLEOTIDE SEQUENCE [LARGE SCALE GENOMIC DNA]</scope>
</reference>
<organism evidence="2 3">
    <name type="scientific">Durusdinium trenchii</name>
    <dbReference type="NCBI Taxonomy" id="1381693"/>
    <lineage>
        <taxon>Eukaryota</taxon>
        <taxon>Sar</taxon>
        <taxon>Alveolata</taxon>
        <taxon>Dinophyceae</taxon>
        <taxon>Suessiales</taxon>
        <taxon>Symbiodiniaceae</taxon>
        <taxon>Durusdinium</taxon>
    </lineage>
</organism>
<protein>
    <recommendedName>
        <fullName evidence="1">Methyltransferase small domain-containing protein</fullName>
    </recommendedName>
</protein>